<name>A0A8H6EDN6_9HELO</name>
<comment type="caution">
    <text evidence="1">The sequence shown here is derived from an EMBL/GenBank/DDBJ whole genome shotgun (WGS) entry which is preliminary data.</text>
</comment>
<reference evidence="1 2" key="1">
    <citation type="journal article" date="2020" name="Phytopathology">
        <title>A high-quality genome resource of Botrytis fragariae, a new and rapidly spreading fungal pathogen causing strawberry gray mold in the U.S.A.</title>
        <authorList>
            <person name="Wu Y."/>
            <person name="Saski C.A."/>
            <person name="Schnabel G."/>
            <person name="Xiao S."/>
            <person name="Hu M."/>
        </authorList>
    </citation>
    <scope>NUCLEOTIDE SEQUENCE [LARGE SCALE GENOMIC DNA]</scope>
    <source>
        <strain evidence="1 2">BVB16</strain>
    </source>
</reference>
<gene>
    <name evidence="1" type="ORF">Bfra_007505</name>
</gene>
<dbReference type="OrthoDB" id="3559125at2759"/>
<keyword evidence="2" id="KW-1185">Reference proteome</keyword>
<dbReference type="AlphaFoldDB" id="A0A8H6EDN6"/>
<dbReference type="Proteomes" id="UP000531561">
    <property type="component" value="Unassembled WGS sequence"/>
</dbReference>
<sequence length="125" mass="13312">MRAEIWSQEINRAVFLSNTSHTLSVAIVSAATVQERAGTGIVGSSTPCPTTILTTDGKLPNIATHGARCGGITDWYTRTSEGLQVYNSLQITCTSRTGSYLIPTSEFSTSGDIENYTSPTTFALS</sequence>
<organism evidence="1 2">
    <name type="scientific">Botrytis fragariae</name>
    <dbReference type="NCBI Taxonomy" id="1964551"/>
    <lineage>
        <taxon>Eukaryota</taxon>
        <taxon>Fungi</taxon>
        <taxon>Dikarya</taxon>
        <taxon>Ascomycota</taxon>
        <taxon>Pezizomycotina</taxon>
        <taxon>Leotiomycetes</taxon>
        <taxon>Helotiales</taxon>
        <taxon>Sclerotiniaceae</taxon>
        <taxon>Botrytis</taxon>
    </lineage>
</organism>
<accession>A0A8H6EDN6</accession>
<protein>
    <submittedName>
        <fullName evidence="1">Uncharacterized protein</fullName>
    </submittedName>
</protein>
<dbReference type="GeneID" id="59261569"/>
<proteinExistence type="predicted"/>
<dbReference type="EMBL" id="JABFCT010000026">
    <property type="protein sequence ID" value="KAF5868308.1"/>
    <property type="molecule type" value="Genomic_DNA"/>
</dbReference>
<evidence type="ECO:0000313" key="1">
    <source>
        <dbReference type="EMBL" id="KAF5868308.1"/>
    </source>
</evidence>
<evidence type="ECO:0000313" key="2">
    <source>
        <dbReference type="Proteomes" id="UP000531561"/>
    </source>
</evidence>
<dbReference type="RefSeq" id="XP_037187257.1">
    <property type="nucleotide sequence ID" value="XM_037337877.1"/>
</dbReference>